<dbReference type="SMART" id="SM00342">
    <property type="entry name" value="HTH_ARAC"/>
    <property type="match status" value="1"/>
</dbReference>
<sequence>MLWRLGHHSFELMTPANCHILSILIRRDELFALADREGISFEHLIDSATPCLKSNTKQVDTISLLVKQILASSSDAMDTDIHKDMLLQEFLSLLDSGTLNSAKAPSYLHRRAVVDRVWDYLKTSGDSPVTIAALCDIACVSRRTLQYSFESILGISPVQFLRAARLNRVRRQLLTCSGVSIADAAASQGFYHLSQFALDYKRLFCERPSDTLKRRLH</sequence>
<dbReference type="InterPro" id="IPR009057">
    <property type="entry name" value="Homeodomain-like_sf"/>
</dbReference>
<evidence type="ECO:0000313" key="5">
    <source>
        <dbReference type="EMBL" id="MBE0465032.1"/>
    </source>
</evidence>
<gene>
    <name evidence="5" type="ORF">EI547_16470</name>
</gene>
<dbReference type="PANTHER" id="PTHR46796:SF12">
    <property type="entry name" value="HTH-TYPE DNA-BINDING TRANSCRIPTIONAL ACTIVATOR EUTR"/>
    <property type="match status" value="1"/>
</dbReference>
<reference evidence="5 6" key="1">
    <citation type="submission" date="2020-07" db="EMBL/GenBank/DDBJ databases">
        <title>Halophilic bacteria isolated from french cheeses.</title>
        <authorList>
            <person name="Kothe C.I."/>
            <person name="Farah-Kraiem B."/>
            <person name="Renault P."/>
            <person name="Dridi B."/>
        </authorList>
    </citation>
    <scope>NUCLEOTIDE SEQUENCE [LARGE SCALE GENOMIC DNA]</scope>
    <source>
        <strain evidence="5 6">FME20</strain>
    </source>
</reference>
<evidence type="ECO:0000256" key="3">
    <source>
        <dbReference type="ARBA" id="ARBA00023163"/>
    </source>
</evidence>
<dbReference type="PROSITE" id="PS01124">
    <property type="entry name" value="HTH_ARAC_FAMILY_2"/>
    <property type="match status" value="1"/>
</dbReference>
<dbReference type="RefSeq" id="WP_192539473.1">
    <property type="nucleotide sequence ID" value="NZ_RRZB01000056.1"/>
</dbReference>
<evidence type="ECO:0000256" key="2">
    <source>
        <dbReference type="ARBA" id="ARBA00023125"/>
    </source>
</evidence>
<dbReference type="SUPFAM" id="SSF46689">
    <property type="entry name" value="Homeodomain-like"/>
    <property type="match status" value="1"/>
</dbReference>
<keyword evidence="3" id="KW-0804">Transcription</keyword>
<evidence type="ECO:0000313" key="6">
    <source>
        <dbReference type="Proteomes" id="UP001645038"/>
    </source>
</evidence>
<protein>
    <submittedName>
        <fullName evidence="5">Helix-turn-helix domain-containing protein</fullName>
    </submittedName>
</protein>
<evidence type="ECO:0000259" key="4">
    <source>
        <dbReference type="PROSITE" id="PS01124"/>
    </source>
</evidence>
<keyword evidence="2" id="KW-0238">DNA-binding</keyword>
<dbReference type="Gene3D" id="1.10.10.60">
    <property type="entry name" value="Homeodomain-like"/>
    <property type="match status" value="1"/>
</dbReference>
<keyword evidence="6" id="KW-1185">Reference proteome</keyword>
<dbReference type="InterPro" id="IPR018060">
    <property type="entry name" value="HTH_AraC"/>
</dbReference>
<evidence type="ECO:0000256" key="1">
    <source>
        <dbReference type="ARBA" id="ARBA00023015"/>
    </source>
</evidence>
<comment type="caution">
    <text evidence="5">The sequence shown here is derived from an EMBL/GenBank/DDBJ whole genome shotgun (WGS) entry which is preliminary data.</text>
</comment>
<dbReference type="Proteomes" id="UP001645038">
    <property type="component" value="Unassembled WGS sequence"/>
</dbReference>
<dbReference type="EMBL" id="RRZB01000056">
    <property type="protein sequence ID" value="MBE0465032.1"/>
    <property type="molecule type" value="Genomic_DNA"/>
</dbReference>
<dbReference type="PANTHER" id="PTHR46796">
    <property type="entry name" value="HTH-TYPE TRANSCRIPTIONAL ACTIVATOR RHAS-RELATED"/>
    <property type="match status" value="1"/>
</dbReference>
<keyword evidence="1" id="KW-0805">Transcription regulation</keyword>
<dbReference type="InterPro" id="IPR050204">
    <property type="entry name" value="AraC_XylS_family_regulators"/>
</dbReference>
<feature type="domain" description="HTH araC/xylS-type" evidence="4">
    <location>
        <begin position="115"/>
        <end position="214"/>
    </location>
</feature>
<dbReference type="Pfam" id="PF12833">
    <property type="entry name" value="HTH_18"/>
    <property type="match status" value="1"/>
</dbReference>
<proteinExistence type="predicted"/>
<organism evidence="5 6">
    <name type="scientific">Halomonas colorata</name>
    <dbReference type="NCBI Taxonomy" id="2742615"/>
    <lineage>
        <taxon>Bacteria</taxon>
        <taxon>Pseudomonadati</taxon>
        <taxon>Pseudomonadota</taxon>
        <taxon>Gammaproteobacteria</taxon>
        <taxon>Oceanospirillales</taxon>
        <taxon>Halomonadaceae</taxon>
        <taxon>Halomonas</taxon>
    </lineage>
</organism>
<name>A0ABR9G2B0_9GAMM</name>
<accession>A0ABR9G2B0</accession>